<organism evidence="1 2">
    <name type="scientific">Aspergillus calidoustus</name>
    <dbReference type="NCBI Taxonomy" id="454130"/>
    <lineage>
        <taxon>Eukaryota</taxon>
        <taxon>Fungi</taxon>
        <taxon>Dikarya</taxon>
        <taxon>Ascomycota</taxon>
        <taxon>Pezizomycotina</taxon>
        <taxon>Eurotiomycetes</taxon>
        <taxon>Eurotiomycetidae</taxon>
        <taxon>Eurotiales</taxon>
        <taxon>Aspergillaceae</taxon>
        <taxon>Aspergillus</taxon>
        <taxon>Aspergillus subgen. Nidulantes</taxon>
    </lineage>
</organism>
<name>A0A0U5GDK7_ASPCI</name>
<dbReference type="OMA" id="AGIIMEQ"/>
<reference evidence="2" key="1">
    <citation type="journal article" date="2016" name="Genome Announc.">
        <title>Draft genome sequences of fungus Aspergillus calidoustus.</title>
        <authorList>
            <person name="Horn F."/>
            <person name="Linde J."/>
            <person name="Mattern D.J."/>
            <person name="Walther G."/>
            <person name="Guthke R."/>
            <person name="Scherlach K."/>
            <person name="Martin K."/>
            <person name="Brakhage A.A."/>
            <person name="Petzke L."/>
            <person name="Valiante V."/>
        </authorList>
    </citation>
    <scope>NUCLEOTIDE SEQUENCE [LARGE SCALE GENOMIC DNA]</scope>
    <source>
        <strain evidence="2">SF006504</strain>
    </source>
</reference>
<sequence>MEQVRKTFFDPLATTKSRIREILQDLPVGSAHPFSPERLLLVRTANGINEIDTSSYPEDYFFNAVDLGEMGETLLRRMAGFQSHLGVFEDFHIMQAPAPTFKIPIVSGQITIFAVSERTPTYYDFCFADAECNTCCFAAENTFRGISHSGDITNGPDFLAHVKLDQQTLTEEKICVFISGYNYTRITEFLGTHPALLVADHVDKALYLIPVPLDAATIGAATICCPMVIQKDGDSLVCSILPMATTDVEKMCSGSTLNSDSFKEAIERADFTLSAPPRPGQSGQLLGADMSDTLQSRAASSESLYNVTREHAVIATAGSTNLPSFLKLHTTQMVRFGTGIEFQRPDEETTTTKPDPSAVVLPCIFGAQLEGPILLATGTVPCNVPFTDELALREYYKQLESAMVIVDERMTDNARNLATAYRINALFIVQLSPEDTPTNTEEVLSLLNAANINAVTALAGPQSLVVVQVGEKYYFYRGIANRAYVNTSRLEFGADVTSILESVSAESILDPRIEQIVTLGETDSVLLPSSGQRVRFQDLERLFEDLSIDQLHSLEDDISAAVPQLQVLMNQKDLQALSKTLVSTLSAKISDAIAPLRISYTEFLKEYNRADPEAVKAKNNMLGQLRKTTKEMQVALEPLISSLANMISAQTTSKRTHDLKRLVRQAQIQGNVEAVKSMTFETLAGYLETYAADMGVMLLNIQTRPYSRLLADLNNNRPPDASLCCTLDPRVLHLEGFDAGIIIEQSQGHHDGPLVSQSGPSHPILALPYLSQESGTGSMLAWVCWDEFVNLESPYTVRWMEKCNDAHIAALRIIMRSTLSQAVASREHHLQPNSLETGKLMSALLMSAMSKLAAMRNTTPVESTQATDTVTRLMRGLFGNLLTIAGSGVRPLSMVWQLFGLNSQNDLPKTDADWIWYETVVALYPYTGWPRKQFYENLERLLDKAIIHVVTTNEDLASVRATKAAEMIKFCKLRNIQLFHSRSIITVLMRMLTAKDGDAGFDVPAVAARLLEQLPRKLEKQSSGYSRMRQYLEHLAAGGERRFMDDLIVASTYTARSAAFGELKTQVAEAFNSDDWAKVKSLCQEIMDKQAALASLWRVKPGMLKVQNKKVYDELLTTDFDQEIDEDNTKSEKLLLFRKKILADAEMSRVPWQVGKNGEFGESIEPLDEGFVHEMLTGETTMADEPPTALVDSGPATLPETKPKPEDGFAPFKSLVRSSFITTMQKSLSAEDVCRIMNVSASAMRVFVSALNPDFVWEDLGENFRGVILGLLRERSNREGSCPAARLLEFEEYKNTLKIQGSSVSPGLGRSGH</sequence>
<evidence type="ECO:0000313" key="1">
    <source>
        <dbReference type="EMBL" id="CEL09715.1"/>
    </source>
</evidence>
<evidence type="ECO:0000313" key="2">
    <source>
        <dbReference type="Proteomes" id="UP000054771"/>
    </source>
</evidence>
<protein>
    <submittedName>
        <fullName evidence="1">Uncharacterized protein</fullName>
    </submittedName>
</protein>
<dbReference type="STRING" id="454130.A0A0U5GDK7"/>
<dbReference type="Proteomes" id="UP000054771">
    <property type="component" value="Unassembled WGS sequence"/>
</dbReference>
<accession>A0A0U5GDK7</accession>
<dbReference type="OrthoDB" id="10000387at2759"/>
<dbReference type="EMBL" id="CDMC01000015">
    <property type="protein sequence ID" value="CEL09715.1"/>
    <property type="molecule type" value="Genomic_DNA"/>
</dbReference>
<keyword evidence="2" id="KW-1185">Reference proteome</keyword>
<proteinExistence type="predicted"/>
<gene>
    <name evidence="1" type="ORF">ASPCAL12847</name>
</gene>